<dbReference type="Proteomes" id="UP000027222">
    <property type="component" value="Unassembled WGS sequence"/>
</dbReference>
<dbReference type="AlphaFoldDB" id="A0A067SU58"/>
<dbReference type="HOGENOM" id="CLU_1086035_0_0_1"/>
<name>A0A067SU58_GALM3</name>
<dbReference type="EMBL" id="KL142385">
    <property type="protein sequence ID" value="KDR73592.1"/>
    <property type="molecule type" value="Genomic_DNA"/>
</dbReference>
<protein>
    <recommendedName>
        <fullName evidence="3">F-box domain-containing protein</fullName>
    </recommendedName>
</protein>
<organism evidence="1 2">
    <name type="scientific">Galerina marginata (strain CBS 339.88)</name>
    <dbReference type="NCBI Taxonomy" id="685588"/>
    <lineage>
        <taxon>Eukaryota</taxon>
        <taxon>Fungi</taxon>
        <taxon>Dikarya</taxon>
        <taxon>Basidiomycota</taxon>
        <taxon>Agaricomycotina</taxon>
        <taxon>Agaricomycetes</taxon>
        <taxon>Agaricomycetidae</taxon>
        <taxon>Agaricales</taxon>
        <taxon>Agaricineae</taxon>
        <taxon>Strophariaceae</taxon>
        <taxon>Galerina</taxon>
    </lineage>
</organism>
<evidence type="ECO:0008006" key="3">
    <source>
        <dbReference type="Google" id="ProtNLM"/>
    </source>
</evidence>
<dbReference type="OrthoDB" id="2962256at2759"/>
<reference evidence="2" key="1">
    <citation type="journal article" date="2014" name="Proc. Natl. Acad. Sci. U.S.A.">
        <title>Extensive sampling of basidiomycete genomes demonstrates inadequacy of the white-rot/brown-rot paradigm for wood decay fungi.</title>
        <authorList>
            <person name="Riley R."/>
            <person name="Salamov A.A."/>
            <person name="Brown D.W."/>
            <person name="Nagy L.G."/>
            <person name="Floudas D."/>
            <person name="Held B.W."/>
            <person name="Levasseur A."/>
            <person name="Lombard V."/>
            <person name="Morin E."/>
            <person name="Otillar R."/>
            <person name="Lindquist E.A."/>
            <person name="Sun H."/>
            <person name="LaButti K.M."/>
            <person name="Schmutz J."/>
            <person name="Jabbour D."/>
            <person name="Luo H."/>
            <person name="Baker S.E."/>
            <person name="Pisabarro A.G."/>
            <person name="Walton J.D."/>
            <person name="Blanchette R.A."/>
            <person name="Henrissat B."/>
            <person name="Martin F."/>
            <person name="Cullen D."/>
            <person name="Hibbett D.S."/>
            <person name="Grigoriev I.V."/>
        </authorList>
    </citation>
    <scope>NUCLEOTIDE SEQUENCE [LARGE SCALE GENOMIC DNA]</scope>
    <source>
        <strain evidence="2">CBS 339.88</strain>
    </source>
</reference>
<accession>A0A067SU58</accession>
<evidence type="ECO:0000313" key="1">
    <source>
        <dbReference type="EMBL" id="KDR73592.1"/>
    </source>
</evidence>
<proteinExistence type="predicted"/>
<evidence type="ECO:0000313" key="2">
    <source>
        <dbReference type="Proteomes" id="UP000027222"/>
    </source>
</evidence>
<keyword evidence="2" id="KW-1185">Reference proteome</keyword>
<gene>
    <name evidence="1" type="ORF">GALMADRAFT_228034</name>
</gene>
<sequence length="256" mass="28312">MALREVGNIGELDVEWSIEEGIIQPMIKQLQQPASSLKRPSLRVGPYLSDIDVQLLPATIFSGITAPLQHLTLDNCIIDLQSPLYCYFISLSITGIPSLMAPSTSQWLDMLRTTPCLTSLQSESVFSPSESLLSVPDVHLPQLSKLYISGPFTQCSQFLYHIRYPVLHSFCVLLQAVHLGNVTSAPSLPSLLKRHLSNVEPFQICTTCLSHGSITLTNGLSLAAMGTENPFFEIELSRDSDKKYWSEPFHPLQALA</sequence>
<dbReference type="STRING" id="685588.A0A067SU58"/>